<feature type="domain" description="Myb-like" evidence="2">
    <location>
        <begin position="566"/>
        <end position="618"/>
    </location>
</feature>
<evidence type="ECO:0000256" key="1">
    <source>
        <dbReference type="SAM" id="MobiDB-lite"/>
    </source>
</evidence>
<keyword evidence="4" id="KW-1185">Reference proteome</keyword>
<feature type="region of interest" description="Disordered" evidence="1">
    <location>
        <begin position="223"/>
        <end position="350"/>
    </location>
</feature>
<feature type="compositionally biased region" description="Polar residues" evidence="1">
    <location>
        <begin position="70"/>
        <end position="83"/>
    </location>
</feature>
<gene>
    <name evidence="3" type="ORF">BGW38_000018</name>
</gene>
<dbReference type="PROSITE" id="PS50090">
    <property type="entry name" value="MYB_LIKE"/>
    <property type="match status" value="1"/>
</dbReference>
<accession>A0A9P6KJA0</accession>
<proteinExistence type="predicted"/>
<dbReference type="OrthoDB" id="10258692at2759"/>
<feature type="compositionally biased region" description="Basic and acidic residues" evidence="1">
    <location>
        <begin position="147"/>
        <end position="164"/>
    </location>
</feature>
<organism evidence="3 4">
    <name type="scientific">Lunasporangiospora selenospora</name>
    <dbReference type="NCBI Taxonomy" id="979761"/>
    <lineage>
        <taxon>Eukaryota</taxon>
        <taxon>Fungi</taxon>
        <taxon>Fungi incertae sedis</taxon>
        <taxon>Mucoromycota</taxon>
        <taxon>Mortierellomycotina</taxon>
        <taxon>Mortierellomycetes</taxon>
        <taxon>Mortierellales</taxon>
        <taxon>Mortierellaceae</taxon>
        <taxon>Lunasporangiospora</taxon>
    </lineage>
</organism>
<feature type="compositionally biased region" description="Basic and acidic residues" evidence="1">
    <location>
        <begin position="223"/>
        <end position="253"/>
    </location>
</feature>
<feature type="region of interest" description="Disordered" evidence="1">
    <location>
        <begin position="1"/>
        <end position="177"/>
    </location>
</feature>
<protein>
    <recommendedName>
        <fullName evidence="2">Myb-like domain-containing protein</fullName>
    </recommendedName>
</protein>
<dbReference type="AlphaFoldDB" id="A0A9P6KJA0"/>
<feature type="compositionally biased region" description="Polar residues" evidence="1">
    <location>
        <begin position="168"/>
        <end position="177"/>
    </location>
</feature>
<feature type="compositionally biased region" description="Basic and acidic residues" evidence="1">
    <location>
        <begin position="93"/>
        <end position="108"/>
    </location>
</feature>
<dbReference type="Gene3D" id="1.10.10.60">
    <property type="entry name" value="Homeodomain-like"/>
    <property type="match status" value="1"/>
</dbReference>
<dbReference type="InterPro" id="IPR001005">
    <property type="entry name" value="SANT/Myb"/>
</dbReference>
<feature type="compositionally biased region" description="Low complexity" evidence="1">
    <location>
        <begin position="30"/>
        <end position="54"/>
    </location>
</feature>
<sequence>MVSTRRSLGRGTLDVQGGNDVSTSVKSMIVSSASPSLVSSSTRSTRAKSTSAVSKDIKNGGKEKLPQVHSVETISSENSQRYSTRSRHITSKRPTDNKEDTEISEKTIESLGVAEPPKNSKNVKSANTVSGTTSKKLTAQARLTKLKQTDQTEPKSGKVVETKPIRPVQSQKSKTYDSTLVSAIVSSQKQQSRTLHSQDTPSKLEAITSVQITRTLTVETKVEIETGARIKTEEKEHTTTEHTSDGEAVEGKMHSSVPLPSREVPPPVVSLKNTTIPVENSMKRKRSRPTRADLSDQQDSGEDRVDTDEDTSFRFDNADDEDDDYGKRPEKLSHDLASTEISRSRGNRRPQLSDYELERLENIKRNQEMLLFLQLPTMAASMQMMALKEPKVVAPSRTSNRLRSLAVDVRVEIDENDTPKRMTDNPQGTRKKSQPKQPIEHEKDEDEDEDDEDPSQLMSGDIYFNQETRDNAIRVDGHYKGWLKRDVMAKYGFEASAQEAWEANGGGTFSFKDPLGLAREGNLDSESIAKGKGQKSKRPKYDAKMVSKALFKKNPNAFFYRHNEPGEEQWTGDWTASERDLFLKVTREFGCGDKWGLFASHIPHRVGYQCSNYYRQVILPEGLVFDPNYVYTSRGKPIYCGKYNQRRS</sequence>
<comment type="caution">
    <text evidence="3">The sequence shown here is derived from an EMBL/GenBank/DDBJ whole genome shotgun (WGS) entry which is preliminary data.</text>
</comment>
<feature type="compositionally biased region" description="Acidic residues" evidence="1">
    <location>
        <begin position="443"/>
        <end position="454"/>
    </location>
</feature>
<feature type="compositionally biased region" description="Polar residues" evidence="1">
    <location>
        <begin position="119"/>
        <end position="137"/>
    </location>
</feature>
<evidence type="ECO:0000259" key="2">
    <source>
        <dbReference type="PROSITE" id="PS50090"/>
    </source>
</evidence>
<reference evidence="3" key="1">
    <citation type="journal article" date="2020" name="Fungal Divers.">
        <title>Resolving the Mortierellaceae phylogeny through synthesis of multi-gene phylogenetics and phylogenomics.</title>
        <authorList>
            <person name="Vandepol N."/>
            <person name="Liber J."/>
            <person name="Desiro A."/>
            <person name="Na H."/>
            <person name="Kennedy M."/>
            <person name="Barry K."/>
            <person name="Grigoriev I.V."/>
            <person name="Miller A.N."/>
            <person name="O'Donnell K."/>
            <person name="Stajich J.E."/>
            <person name="Bonito G."/>
        </authorList>
    </citation>
    <scope>NUCLEOTIDE SEQUENCE</scope>
    <source>
        <strain evidence="3">KOD1015</strain>
    </source>
</reference>
<evidence type="ECO:0000313" key="3">
    <source>
        <dbReference type="EMBL" id="KAF9586767.1"/>
    </source>
</evidence>
<dbReference type="SUPFAM" id="SSF46689">
    <property type="entry name" value="Homeodomain-like"/>
    <property type="match status" value="1"/>
</dbReference>
<dbReference type="InterPro" id="IPR009057">
    <property type="entry name" value="Homeodomain-like_sf"/>
</dbReference>
<dbReference type="Pfam" id="PF00249">
    <property type="entry name" value="Myb_DNA-binding"/>
    <property type="match status" value="1"/>
</dbReference>
<feature type="compositionally biased region" description="Basic and acidic residues" evidence="1">
    <location>
        <begin position="413"/>
        <end position="423"/>
    </location>
</feature>
<name>A0A9P6KJA0_9FUNG</name>
<feature type="region of interest" description="Disordered" evidence="1">
    <location>
        <begin position="413"/>
        <end position="458"/>
    </location>
</feature>
<feature type="compositionally biased region" description="Basic and acidic residues" evidence="1">
    <location>
        <begin position="55"/>
        <end position="66"/>
    </location>
</feature>
<dbReference type="Proteomes" id="UP000780801">
    <property type="component" value="Unassembled WGS sequence"/>
</dbReference>
<feature type="compositionally biased region" description="Basic and acidic residues" evidence="1">
    <location>
        <begin position="325"/>
        <end position="334"/>
    </location>
</feature>
<evidence type="ECO:0000313" key="4">
    <source>
        <dbReference type="Proteomes" id="UP000780801"/>
    </source>
</evidence>
<dbReference type="CDD" id="cd00167">
    <property type="entry name" value="SANT"/>
    <property type="match status" value="1"/>
</dbReference>
<dbReference type="EMBL" id="JAABOA010000001">
    <property type="protein sequence ID" value="KAF9586767.1"/>
    <property type="molecule type" value="Genomic_DNA"/>
</dbReference>